<protein>
    <submittedName>
        <fullName evidence="2">Rare lipoprotein A</fullName>
    </submittedName>
</protein>
<name>A0A1I0DTU3_9BACI</name>
<dbReference type="Gene3D" id="2.40.40.10">
    <property type="entry name" value="RlpA-like domain"/>
    <property type="match status" value="1"/>
</dbReference>
<dbReference type="PANTHER" id="PTHR31836:SF28">
    <property type="entry name" value="SRCR DOMAIN-CONTAINING PROTEIN-RELATED"/>
    <property type="match status" value="1"/>
</dbReference>
<dbReference type="InterPro" id="IPR051477">
    <property type="entry name" value="Expansin_CellWall"/>
</dbReference>
<reference evidence="3" key="1">
    <citation type="submission" date="2016-10" db="EMBL/GenBank/DDBJ databases">
        <authorList>
            <person name="Varghese N."/>
            <person name="Submissions S."/>
        </authorList>
    </citation>
    <scope>NUCLEOTIDE SEQUENCE [LARGE SCALE GENOMIC DNA]</scope>
    <source>
        <strain evidence="3">CGMCC 1.3566</strain>
    </source>
</reference>
<organism evidence="2 3">
    <name type="scientific">Salinibacillus kushneri</name>
    <dbReference type="NCBI Taxonomy" id="237682"/>
    <lineage>
        <taxon>Bacteria</taxon>
        <taxon>Bacillati</taxon>
        <taxon>Bacillota</taxon>
        <taxon>Bacilli</taxon>
        <taxon>Bacillales</taxon>
        <taxon>Bacillaceae</taxon>
        <taxon>Salinibacillus</taxon>
    </lineage>
</organism>
<dbReference type="OrthoDB" id="2716326at2"/>
<dbReference type="STRING" id="237682.SAMN05421676_104153"/>
<evidence type="ECO:0000313" key="3">
    <source>
        <dbReference type="Proteomes" id="UP000199095"/>
    </source>
</evidence>
<dbReference type="SUPFAM" id="SSF50685">
    <property type="entry name" value="Barwin-like endoglucanases"/>
    <property type="match status" value="1"/>
</dbReference>
<dbReference type="CDD" id="cd22191">
    <property type="entry name" value="DPBB_RlpA_EXP_N-like"/>
    <property type="match status" value="1"/>
</dbReference>
<dbReference type="Pfam" id="PF13028">
    <property type="entry name" value="DUF3889"/>
    <property type="match status" value="1"/>
</dbReference>
<evidence type="ECO:0000256" key="1">
    <source>
        <dbReference type="ARBA" id="ARBA00022729"/>
    </source>
</evidence>
<keyword evidence="2" id="KW-0449">Lipoprotein</keyword>
<dbReference type="Gene3D" id="3.10.450.390">
    <property type="entry name" value="Protein of unknown function DUF3889"/>
    <property type="match status" value="1"/>
</dbReference>
<dbReference type="InterPro" id="IPR024987">
    <property type="entry name" value="DUF3889"/>
</dbReference>
<dbReference type="EMBL" id="FOHJ01000004">
    <property type="protein sequence ID" value="SET35622.1"/>
    <property type="molecule type" value="Genomic_DNA"/>
</dbReference>
<keyword evidence="1" id="KW-0732">Signal</keyword>
<proteinExistence type="predicted"/>
<accession>A0A1I0DTU3</accession>
<dbReference type="InterPro" id="IPR036908">
    <property type="entry name" value="RlpA-like_sf"/>
</dbReference>
<dbReference type="RefSeq" id="WP_143060125.1">
    <property type="nucleotide sequence ID" value="NZ_FOHJ01000004.1"/>
</dbReference>
<sequence length="219" mass="25257">MYTNIPYRFVPHTHPHYYSYPYAPSPYDSIQSVPASYMNIERQQTIQGQATWTDGGQVTKCGIPWSANEYMTAAVSQNSPYRCGQMLKIVNPNNQRQIIVTIVDQVQGYPVNRINLHRRAFETLGANPQVGVLDIQITPSPQIEEEKWGKYLLEVTQTAYPNYNVTDYQSVEKTQISNTQIREVYDYYLQSPQELITVRGTVVYNPNTNRVTSFDIREM</sequence>
<dbReference type="AlphaFoldDB" id="A0A1I0DTU3"/>
<keyword evidence="3" id="KW-1185">Reference proteome</keyword>
<dbReference type="PANTHER" id="PTHR31836">
    <property type="match status" value="1"/>
</dbReference>
<dbReference type="Proteomes" id="UP000199095">
    <property type="component" value="Unassembled WGS sequence"/>
</dbReference>
<gene>
    <name evidence="2" type="ORF">SAMN05421676_104153</name>
</gene>
<evidence type="ECO:0000313" key="2">
    <source>
        <dbReference type="EMBL" id="SET35622.1"/>
    </source>
</evidence>